<dbReference type="AlphaFoldDB" id="A0A0M5IFX9"/>
<feature type="transmembrane region" description="Helical" evidence="1">
    <location>
        <begin position="36"/>
        <end position="58"/>
    </location>
</feature>
<keyword evidence="1" id="KW-1133">Transmembrane helix</keyword>
<evidence type="ECO:0000313" key="3">
    <source>
        <dbReference type="Proteomes" id="UP000068067"/>
    </source>
</evidence>
<keyword evidence="1" id="KW-0812">Transmembrane</keyword>
<feature type="transmembrane region" description="Helical" evidence="1">
    <location>
        <begin position="110"/>
        <end position="131"/>
    </location>
</feature>
<dbReference type="KEGG" id="cdx:CDES_04580"/>
<keyword evidence="1" id="KW-0472">Membrane</keyword>
<sequence length="215" mass="22817">MSFALLDSVNVLLIGIIVAIAALLPRQGKYGRISTLLIAGDWLGVFLLSILVMLVFDGLQGMVQSFLDSIWFGLILLVTGIVSFFATMLSKSGNGQKLDGFLAPVKTPSWKTVGAGLILGLVQSATSVPFYAGLGYLSIGEFGPAIRYGGLVVYASLALSLPTLVAVLVGLVRKYPESPVGKLFELVGQNKERVTKWAGYIVAVILCIMGIASMM</sequence>
<feature type="transmembrane region" description="Helical" evidence="1">
    <location>
        <begin position="6"/>
        <end position="24"/>
    </location>
</feature>
<gene>
    <name evidence="2" type="ORF">CDES_04580</name>
</gene>
<dbReference type="EMBL" id="CP009220">
    <property type="protein sequence ID" value="ALC05361.1"/>
    <property type="molecule type" value="Genomic_DNA"/>
</dbReference>
<dbReference type="PATRIC" id="fig|931089.4.peg.925"/>
<feature type="transmembrane region" description="Helical" evidence="1">
    <location>
        <begin position="151"/>
        <end position="173"/>
    </location>
</feature>
<evidence type="ECO:0000313" key="2">
    <source>
        <dbReference type="EMBL" id="ALC05361.1"/>
    </source>
</evidence>
<dbReference type="STRING" id="931089.CDES_04580"/>
<protein>
    <submittedName>
        <fullName evidence="2">Uncharacterized protein</fullName>
    </submittedName>
</protein>
<feature type="transmembrane region" description="Helical" evidence="1">
    <location>
        <begin position="194"/>
        <end position="214"/>
    </location>
</feature>
<keyword evidence="3" id="KW-1185">Reference proteome</keyword>
<organism evidence="2 3">
    <name type="scientific">Corynebacterium deserti GIMN1.010</name>
    <dbReference type="NCBI Taxonomy" id="931089"/>
    <lineage>
        <taxon>Bacteria</taxon>
        <taxon>Bacillati</taxon>
        <taxon>Actinomycetota</taxon>
        <taxon>Actinomycetes</taxon>
        <taxon>Mycobacteriales</taxon>
        <taxon>Corynebacteriaceae</taxon>
        <taxon>Corynebacterium</taxon>
    </lineage>
</organism>
<proteinExistence type="predicted"/>
<dbReference type="RefSeq" id="WP_197276265.1">
    <property type="nucleotide sequence ID" value="NZ_CP009220.1"/>
</dbReference>
<dbReference type="Proteomes" id="UP000068067">
    <property type="component" value="Chromosome"/>
</dbReference>
<evidence type="ECO:0000256" key="1">
    <source>
        <dbReference type="SAM" id="Phobius"/>
    </source>
</evidence>
<reference evidence="2 3" key="1">
    <citation type="submission" date="2014-08" db="EMBL/GenBank/DDBJ databases">
        <title>Complete genome sequence of Corynebacterium deserti GIMN1.010 (=DSM 45689), isolated from desert sand in western China.</title>
        <authorList>
            <person name="Ruckert C."/>
            <person name="Albersmeier A."/>
            <person name="Kalinowski J."/>
        </authorList>
    </citation>
    <scope>NUCLEOTIDE SEQUENCE [LARGE SCALE GENOMIC DNA]</scope>
    <source>
        <strain evidence="2 3">GIMN1.010</strain>
    </source>
</reference>
<accession>A0A0M5IFX9</accession>
<name>A0A0M5IFX9_9CORY</name>
<feature type="transmembrane region" description="Helical" evidence="1">
    <location>
        <begin position="70"/>
        <end position="89"/>
    </location>
</feature>